<protein>
    <submittedName>
        <fullName evidence="2">DUF6141 family protein</fullName>
    </submittedName>
</protein>
<keyword evidence="1" id="KW-1133">Transmembrane helix</keyword>
<dbReference type="EMBL" id="JAOTIF010000022">
    <property type="protein sequence ID" value="MCU7551692.1"/>
    <property type="molecule type" value="Genomic_DNA"/>
</dbReference>
<dbReference type="AlphaFoldDB" id="A0A9X3BIN4"/>
<proteinExistence type="predicted"/>
<evidence type="ECO:0000256" key="1">
    <source>
        <dbReference type="SAM" id="Phobius"/>
    </source>
</evidence>
<organism evidence="2 3">
    <name type="scientific">Paraflavisolibacter caeni</name>
    <dbReference type="NCBI Taxonomy" id="2982496"/>
    <lineage>
        <taxon>Bacteria</taxon>
        <taxon>Pseudomonadati</taxon>
        <taxon>Bacteroidota</taxon>
        <taxon>Chitinophagia</taxon>
        <taxon>Chitinophagales</taxon>
        <taxon>Chitinophagaceae</taxon>
        <taxon>Paraflavisolibacter</taxon>
    </lineage>
</organism>
<sequence>MQTQFKNSFYEVQKFRQAWIWILMISLGLMTIGLFGYGCYKQIILGEKFGNHPMTDTGLMIAFALVVVVISFLFFLLVFAKLTTQIDNRGINYKFYPFHHRFHSIGWDVVDHCNVVAYQPVKEFGGWGFRYFKNKRAYNVAGDKGLQLILKNGKKLLIGTQKGSELSSFLNQIRK</sequence>
<feature type="transmembrane region" description="Helical" evidence="1">
    <location>
        <begin position="20"/>
        <end position="38"/>
    </location>
</feature>
<dbReference type="InterPro" id="IPR046139">
    <property type="entry name" value="DUF6141"/>
</dbReference>
<feature type="transmembrane region" description="Helical" evidence="1">
    <location>
        <begin position="58"/>
        <end position="79"/>
    </location>
</feature>
<evidence type="ECO:0000313" key="2">
    <source>
        <dbReference type="EMBL" id="MCU7551692.1"/>
    </source>
</evidence>
<name>A0A9X3BIN4_9BACT</name>
<evidence type="ECO:0000313" key="3">
    <source>
        <dbReference type="Proteomes" id="UP001155483"/>
    </source>
</evidence>
<comment type="caution">
    <text evidence="2">The sequence shown here is derived from an EMBL/GenBank/DDBJ whole genome shotgun (WGS) entry which is preliminary data.</text>
</comment>
<reference evidence="2" key="2">
    <citation type="submission" date="2023-04" db="EMBL/GenBank/DDBJ databases">
        <title>Paracnuella aquatica gen. nov., sp. nov., a member of the family Chitinophagaceae isolated from a hot spring.</title>
        <authorList>
            <person name="Wang C."/>
        </authorList>
    </citation>
    <scope>NUCLEOTIDE SEQUENCE</scope>
    <source>
        <strain evidence="2">LB-8</strain>
    </source>
</reference>
<gene>
    <name evidence="2" type="ORF">OCK74_21405</name>
</gene>
<accession>A0A9X3BIN4</accession>
<keyword evidence="3" id="KW-1185">Reference proteome</keyword>
<reference evidence="2" key="1">
    <citation type="submission" date="2022-09" db="EMBL/GenBank/DDBJ databases">
        <authorList>
            <person name="Yuan C."/>
            <person name="Ke Z."/>
        </authorList>
    </citation>
    <scope>NUCLEOTIDE SEQUENCE</scope>
    <source>
        <strain evidence="2">LB-8</strain>
    </source>
</reference>
<dbReference type="Pfam" id="PF19638">
    <property type="entry name" value="DUF6141"/>
    <property type="match status" value="1"/>
</dbReference>
<keyword evidence="1" id="KW-0472">Membrane</keyword>
<dbReference type="Proteomes" id="UP001155483">
    <property type="component" value="Unassembled WGS sequence"/>
</dbReference>
<keyword evidence="1" id="KW-0812">Transmembrane</keyword>
<dbReference type="RefSeq" id="WP_279299128.1">
    <property type="nucleotide sequence ID" value="NZ_JAOTIF010000022.1"/>
</dbReference>